<dbReference type="AlphaFoldDB" id="A0A4Y2L6X7"/>
<dbReference type="EMBL" id="BGPR01005444">
    <property type="protein sequence ID" value="GBN10244.1"/>
    <property type="molecule type" value="Genomic_DNA"/>
</dbReference>
<protein>
    <submittedName>
        <fullName evidence="1">Uncharacterized protein</fullName>
    </submittedName>
</protein>
<gene>
    <name evidence="1" type="ORF">AVEN_120430_1</name>
</gene>
<comment type="caution">
    <text evidence="1">The sequence shown here is derived from an EMBL/GenBank/DDBJ whole genome shotgun (WGS) entry which is preliminary data.</text>
</comment>
<name>A0A4Y2L6X7_ARAVE</name>
<dbReference type="Proteomes" id="UP000499080">
    <property type="component" value="Unassembled WGS sequence"/>
</dbReference>
<keyword evidence="2" id="KW-1185">Reference proteome</keyword>
<evidence type="ECO:0000313" key="2">
    <source>
        <dbReference type="Proteomes" id="UP000499080"/>
    </source>
</evidence>
<reference evidence="1 2" key="1">
    <citation type="journal article" date="2019" name="Sci. Rep.">
        <title>Orb-weaving spider Araneus ventricosus genome elucidates the spidroin gene catalogue.</title>
        <authorList>
            <person name="Kono N."/>
            <person name="Nakamura H."/>
            <person name="Ohtoshi R."/>
            <person name="Moran D.A.P."/>
            <person name="Shinohara A."/>
            <person name="Yoshida Y."/>
            <person name="Fujiwara M."/>
            <person name="Mori M."/>
            <person name="Tomita M."/>
            <person name="Arakawa K."/>
        </authorList>
    </citation>
    <scope>NUCLEOTIDE SEQUENCE [LARGE SCALE GENOMIC DNA]</scope>
</reference>
<proteinExistence type="predicted"/>
<accession>A0A4Y2L6X7</accession>
<sequence length="87" mass="10067">MFVWLRRDYFVQALWGVPRSLILAFHSCERCFLALARIECLHSQSNMARRSWSWHESLNRASPIFKKLHCGNSRVPGLFVGKSAKCG</sequence>
<evidence type="ECO:0000313" key="1">
    <source>
        <dbReference type="EMBL" id="GBN10244.1"/>
    </source>
</evidence>
<organism evidence="1 2">
    <name type="scientific">Araneus ventricosus</name>
    <name type="common">Orbweaver spider</name>
    <name type="synonym">Epeira ventricosa</name>
    <dbReference type="NCBI Taxonomy" id="182803"/>
    <lineage>
        <taxon>Eukaryota</taxon>
        <taxon>Metazoa</taxon>
        <taxon>Ecdysozoa</taxon>
        <taxon>Arthropoda</taxon>
        <taxon>Chelicerata</taxon>
        <taxon>Arachnida</taxon>
        <taxon>Araneae</taxon>
        <taxon>Araneomorphae</taxon>
        <taxon>Entelegynae</taxon>
        <taxon>Araneoidea</taxon>
        <taxon>Araneidae</taxon>
        <taxon>Araneus</taxon>
    </lineage>
</organism>